<keyword evidence="1 2" id="KW-0807">Transducer</keyword>
<dbReference type="Gene3D" id="3.30.450.20">
    <property type="entry name" value="PAS domain"/>
    <property type="match status" value="1"/>
</dbReference>
<reference evidence="5 6" key="1">
    <citation type="submission" date="2018-05" db="EMBL/GenBank/DDBJ databases">
        <title>Novel Campyloabacter and Helicobacter Species and Strains.</title>
        <authorList>
            <person name="Mannion A.J."/>
            <person name="Shen Z."/>
            <person name="Fox J.G."/>
        </authorList>
    </citation>
    <scope>NUCLEOTIDE SEQUENCE [LARGE SCALE GENOMIC DNA]</scope>
    <source>
        <strain evidence="6">MIT17-670</strain>
    </source>
</reference>
<dbReference type="PANTHER" id="PTHR32089">
    <property type="entry name" value="METHYL-ACCEPTING CHEMOTAXIS PROTEIN MCPB"/>
    <property type="match status" value="1"/>
</dbReference>
<keyword evidence="3" id="KW-0472">Membrane</keyword>
<dbReference type="PANTHER" id="PTHR32089:SF112">
    <property type="entry name" value="LYSOZYME-LIKE PROTEIN-RELATED"/>
    <property type="match status" value="1"/>
</dbReference>
<evidence type="ECO:0000256" key="1">
    <source>
        <dbReference type="ARBA" id="ARBA00023224"/>
    </source>
</evidence>
<protein>
    <submittedName>
        <fullName evidence="5">Chemotaxis protein</fullName>
    </submittedName>
</protein>
<dbReference type="GO" id="GO:0016020">
    <property type="term" value="C:membrane"/>
    <property type="evidence" value="ECO:0007669"/>
    <property type="project" value="InterPro"/>
</dbReference>
<keyword evidence="3" id="KW-0812">Transmembrane</keyword>
<dbReference type="Pfam" id="PF00015">
    <property type="entry name" value="MCPsignal"/>
    <property type="match status" value="1"/>
</dbReference>
<dbReference type="OrthoDB" id="5348717at2"/>
<proteinExistence type="predicted"/>
<dbReference type="Gene3D" id="1.10.287.950">
    <property type="entry name" value="Methyl-accepting chemotaxis protein"/>
    <property type="match status" value="1"/>
</dbReference>
<evidence type="ECO:0000259" key="4">
    <source>
        <dbReference type="PROSITE" id="PS50111"/>
    </source>
</evidence>
<comment type="caution">
    <text evidence="5">The sequence shown here is derived from an EMBL/GenBank/DDBJ whole genome shotgun (WGS) entry which is preliminary data.</text>
</comment>
<feature type="transmembrane region" description="Helical" evidence="3">
    <location>
        <begin position="12"/>
        <end position="31"/>
    </location>
</feature>
<feature type="transmembrane region" description="Helical" evidence="3">
    <location>
        <begin position="328"/>
        <end position="351"/>
    </location>
</feature>
<dbReference type="PROSITE" id="PS50111">
    <property type="entry name" value="CHEMOTAXIS_TRANSDUC_2"/>
    <property type="match status" value="1"/>
</dbReference>
<keyword evidence="3" id="KW-1133">Transmembrane helix</keyword>
<sequence length="701" mass="77785">MFRSLNIASKLILSVAIIIILGLVFLIFLITERVSENITKSTENIISATSEEYSAHVQGMFNEMIALNKSEAYTLTEMFKSTDKDDLDIDSITNILTNLFDNSAYSSFTYLYLLDPPAYFKDESKFFNTKSGNFIILYTDKEINKRGGIEIVQSTDDILNFPAVQDILHNAKYGEDQTYIGRSIKMNLDGKDFNGLNIAMPIFGKQNKLVGVAGLILDLETITNYLLDSKSFLFNGQLNVLLNSEGYIAVHPNRNLILKNLTQVNNRGEETESVYKALARGENGIFNYVSSAGADSYASLSSFKAGNSSWSIIVTAPKSSIFKPLRELQMVIVGASLVFVILVLFVIYYCIRKIIGVRLPVILNSLESFFKFLNYEKIELKPIAIYADDEIGTMGKMINANIERTKSSLKQDQEAVDESVQTVKEIESGNLTARISKIPTNPQLIELKNVLNKMLDVLQNKIGSDMNKINKVFDSYKALDFSISIDNARGEVELTTNILGEEIRKMLVTSSKFSKELASQSEELKTSMQKLTESSDIQAQSLEQSAATIEQINHSMQGINEKTLEVANQADDIRNIASVIKDIAEQTNLLALNAAIEAARAGEHGRGFAVVADEVRQLAERTGKSLSEIEANINILVQNINEVAGSVKEQTIGITQINDTIIKLEGATRENAEIANTTNHITSEVNHIANAILEDVNKKKF</sequence>
<gene>
    <name evidence="5" type="ORF">CQA76_01015</name>
</gene>
<organism evidence="5 6">
    <name type="scientific">Campylobacter aviculae</name>
    <dbReference type="NCBI Taxonomy" id="2510190"/>
    <lineage>
        <taxon>Bacteria</taxon>
        <taxon>Pseudomonadati</taxon>
        <taxon>Campylobacterota</taxon>
        <taxon>Epsilonproteobacteria</taxon>
        <taxon>Campylobacterales</taxon>
        <taxon>Campylobacteraceae</taxon>
        <taxon>Campylobacter</taxon>
    </lineage>
</organism>
<dbReference type="SUPFAM" id="SSF58104">
    <property type="entry name" value="Methyl-accepting chemotaxis protein (MCP) signaling domain"/>
    <property type="match status" value="1"/>
</dbReference>
<evidence type="ECO:0000313" key="6">
    <source>
        <dbReference type="Proteomes" id="UP000310353"/>
    </source>
</evidence>
<dbReference type="SMART" id="SM00283">
    <property type="entry name" value="MA"/>
    <property type="match status" value="1"/>
</dbReference>
<accession>A0A4U7BLG5</accession>
<keyword evidence="6" id="KW-1185">Reference proteome</keyword>
<dbReference type="InterPro" id="IPR004089">
    <property type="entry name" value="MCPsignal_dom"/>
</dbReference>
<name>A0A4U7BLG5_9BACT</name>
<dbReference type="Pfam" id="PF22673">
    <property type="entry name" value="MCP-like_PDC_1"/>
    <property type="match status" value="1"/>
</dbReference>
<feature type="domain" description="Methyl-accepting transducer" evidence="4">
    <location>
        <begin position="515"/>
        <end position="701"/>
    </location>
</feature>
<evidence type="ECO:0000256" key="2">
    <source>
        <dbReference type="PROSITE-ProRule" id="PRU00284"/>
    </source>
</evidence>
<evidence type="ECO:0000256" key="3">
    <source>
        <dbReference type="SAM" id="Phobius"/>
    </source>
</evidence>
<dbReference type="EMBL" id="NXMA01000002">
    <property type="protein sequence ID" value="TKX32898.1"/>
    <property type="molecule type" value="Genomic_DNA"/>
</dbReference>
<dbReference type="AlphaFoldDB" id="A0A4U7BLG5"/>
<evidence type="ECO:0000313" key="5">
    <source>
        <dbReference type="EMBL" id="TKX32898.1"/>
    </source>
</evidence>
<dbReference type="GO" id="GO:0007165">
    <property type="term" value="P:signal transduction"/>
    <property type="evidence" value="ECO:0007669"/>
    <property type="project" value="UniProtKB-KW"/>
</dbReference>
<dbReference type="Proteomes" id="UP000310353">
    <property type="component" value="Unassembled WGS sequence"/>
</dbReference>